<comment type="caution">
    <text evidence="2">The sequence shown here is derived from an EMBL/GenBank/DDBJ whole genome shotgun (WGS) entry which is preliminary data.</text>
</comment>
<reference evidence="2 3" key="2">
    <citation type="submission" date="2023-12" db="EMBL/GenBank/DDBJ databases">
        <authorList>
            <consortium name="Cladostephus spongiosus"/>
            <person name="Lorente B."/>
            <person name="Cabral C."/>
            <person name="Frias J."/>
            <person name="Faria J."/>
            <person name="Toubarro D."/>
        </authorList>
    </citation>
    <scope>NUCLEOTIDE SEQUENCE [LARGE SCALE GENOMIC DNA]</scope>
    <source>
        <strain evidence="2 3">ZMCS4</strain>
    </source>
</reference>
<keyword evidence="3" id="KW-1185">Reference proteome</keyword>
<sequence length="179" mass="20190">MKKLASILAASALALVSVTANAHSEHCKDTELGSVMKDMKSELKAYVDAFKGDDQTAMQQHAAQLIINAKEAKQLIPLKLQDSEHHMAEHDDHMAEMANVDHSDMNHSSMDHSNMPDMEGMDHNTHMAHMSYMKGIDELLVLFGQLQQVEDKKLVKNTLIEVKKHSKRSHKKFRMSCDK</sequence>
<evidence type="ECO:0000256" key="1">
    <source>
        <dbReference type="SAM" id="SignalP"/>
    </source>
</evidence>
<evidence type="ECO:0000313" key="2">
    <source>
        <dbReference type="EMBL" id="MEE1673725.1"/>
    </source>
</evidence>
<dbReference type="EMBL" id="JAYDYW010000006">
    <property type="protein sequence ID" value="MEE1673725.1"/>
    <property type="molecule type" value="Genomic_DNA"/>
</dbReference>
<proteinExistence type="predicted"/>
<dbReference type="RefSeq" id="WP_329774974.1">
    <property type="nucleotide sequence ID" value="NZ_JAYDYW010000006.1"/>
</dbReference>
<feature type="signal peptide" evidence="1">
    <location>
        <begin position="1"/>
        <end position="22"/>
    </location>
</feature>
<feature type="chain" id="PRO_5046355262" evidence="1">
    <location>
        <begin position="23"/>
        <end position="179"/>
    </location>
</feature>
<accession>A0ABU7G331</accession>
<dbReference type="Gene3D" id="1.20.120.10">
    <property type="entry name" value="Cytochrome c/b562"/>
    <property type="match status" value="1"/>
</dbReference>
<dbReference type="Proteomes" id="UP001310248">
    <property type="component" value="Unassembled WGS sequence"/>
</dbReference>
<protein>
    <submittedName>
        <fullName evidence="2">Copper resistance protein CopA</fullName>
    </submittedName>
</protein>
<evidence type="ECO:0000313" key="3">
    <source>
        <dbReference type="Proteomes" id="UP001310248"/>
    </source>
</evidence>
<name>A0ABU7G331_9ALTE</name>
<reference evidence="3" key="1">
    <citation type="submission" date="2023-07" db="EMBL/GenBank/DDBJ databases">
        <title>Draft genome sequence of Agarivorans aestuarii strain ZMCS4, a CAZymes producing bacteria isolated from the marine brown algae Clodostephus spongiosus.</title>
        <authorList>
            <person name="Lorente B."/>
            <person name="Cabral C."/>
            <person name="Frias J."/>
            <person name="Faria J."/>
            <person name="Toubarro D."/>
        </authorList>
    </citation>
    <scope>NUCLEOTIDE SEQUENCE [LARGE SCALE GENOMIC DNA]</scope>
    <source>
        <strain evidence="3">ZMCS4</strain>
    </source>
</reference>
<organism evidence="2 3">
    <name type="scientific">Agarivorans aestuarii</name>
    <dbReference type="NCBI Taxonomy" id="1563703"/>
    <lineage>
        <taxon>Bacteria</taxon>
        <taxon>Pseudomonadati</taxon>
        <taxon>Pseudomonadota</taxon>
        <taxon>Gammaproteobacteria</taxon>
        <taxon>Alteromonadales</taxon>
        <taxon>Alteromonadaceae</taxon>
        <taxon>Agarivorans</taxon>
    </lineage>
</organism>
<keyword evidence="1" id="KW-0732">Signal</keyword>
<gene>
    <name evidence="2" type="ORF">SNR37_003152</name>
</gene>